<keyword evidence="3 6" id="KW-0479">Metal-binding</keyword>
<dbReference type="GO" id="GO:0006826">
    <property type="term" value="P:iron ion transport"/>
    <property type="evidence" value="ECO:0007669"/>
    <property type="project" value="InterPro"/>
</dbReference>
<dbReference type="InterPro" id="IPR001519">
    <property type="entry name" value="Ferritin"/>
</dbReference>
<comment type="function">
    <text evidence="7">Iron-storage protein.</text>
</comment>
<organism evidence="9 10">
    <name type="scientific">Rhodopirellula maiorica SM1</name>
    <dbReference type="NCBI Taxonomy" id="1265738"/>
    <lineage>
        <taxon>Bacteria</taxon>
        <taxon>Pseudomonadati</taxon>
        <taxon>Planctomycetota</taxon>
        <taxon>Planctomycetia</taxon>
        <taxon>Pirellulales</taxon>
        <taxon>Pirellulaceae</taxon>
        <taxon>Novipirellula</taxon>
    </lineage>
</organism>
<sequence length="171" mass="19702">MSSHHQVTDALNEQLSCELGSWYSYLALSAWCDRQQLTGCAGWLRAQAQEEYTHAMKIYDFLLARDVEVKFTQVDPPRQEFANIVEIFEWALKQEQENTARIDALFQLAMEQKAFASLVELQWFITEQVEEEQSARANLARIKMVANDPAAILDFDNMLGERNLPLDTSPR</sequence>
<evidence type="ECO:0000256" key="1">
    <source>
        <dbReference type="ARBA" id="ARBA00006950"/>
    </source>
</evidence>
<evidence type="ECO:0000256" key="2">
    <source>
        <dbReference type="ARBA" id="ARBA00022434"/>
    </source>
</evidence>
<feature type="binding site" evidence="6">
    <location>
        <position position="51"/>
    </location>
    <ligand>
        <name>Fe cation</name>
        <dbReference type="ChEBI" id="CHEBI:24875"/>
        <label>1</label>
    </ligand>
</feature>
<evidence type="ECO:0000313" key="9">
    <source>
        <dbReference type="EMBL" id="EMI19357.1"/>
    </source>
</evidence>
<dbReference type="GO" id="GO:0005829">
    <property type="term" value="C:cytosol"/>
    <property type="evidence" value="ECO:0007669"/>
    <property type="project" value="TreeGrafter"/>
</dbReference>
<dbReference type="GO" id="GO:0004322">
    <property type="term" value="F:ferroxidase activity"/>
    <property type="evidence" value="ECO:0007669"/>
    <property type="project" value="TreeGrafter"/>
</dbReference>
<keyword evidence="5 6" id="KW-0408">Iron</keyword>
<keyword evidence="2 7" id="KW-0409">Iron storage</keyword>
<feature type="binding site" evidence="6">
    <location>
        <position position="95"/>
    </location>
    <ligand>
        <name>Fe cation</name>
        <dbReference type="ChEBI" id="CHEBI:24875"/>
        <label>1</label>
    </ligand>
</feature>
<feature type="binding site" evidence="6">
    <location>
        <position position="54"/>
    </location>
    <ligand>
        <name>Fe cation</name>
        <dbReference type="ChEBI" id="CHEBI:24875"/>
        <label>1</label>
    </ligand>
</feature>
<feature type="binding site" evidence="6">
    <location>
        <position position="18"/>
    </location>
    <ligand>
        <name>Fe cation</name>
        <dbReference type="ChEBI" id="CHEBI:24875"/>
        <label>1</label>
    </ligand>
</feature>
<dbReference type="InterPro" id="IPR008331">
    <property type="entry name" value="Ferritin_DPS_dom"/>
</dbReference>
<dbReference type="GO" id="GO:0008199">
    <property type="term" value="F:ferric iron binding"/>
    <property type="evidence" value="ECO:0007669"/>
    <property type="project" value="InterPro"/>
</dbReference>
<keyword evidence="10" id="KW-1185">Reference proteome</keyword>
<keyword evidence="4" id="KW-0560">Oxidoreductase</keyword>
<gene>
    <name evidence="9" type="ORF">RMSM_03744</name>
</gene>
<dbReference type="SUPFAM" id="SSF47240">
    <property type="entry name" value="Ferritin-like"/>
    <property type="match status" value="1"/>
</dbReference>
<dbReference type="RefSeq" id="WP_008698852.1">
    <property type="nucleotide sequence ID" value="NZ_ANOG01000538.1"/>
</dbReference>
<dbReference type="AlphaFoldDB" id="M5RVE3"/>
<dbReference type="Proteomes" id="UP000011991">
    <property type="component" value="Unassembled WGS sequence"/>
</dbReference>
<dbReference type="CDD" id="cd01055">
    <property type="entry name" value="Nonheme_Ferritin"/>
    <property type="match status" value="1"/>
</dbReference>
<dbReference type="Gene3D" id="1.20.1260.10">
    <property type="match status" value="1"/>
</dbReference>
<evidence type="ECO:0000256" key="4">
    <source>
        <dbReference type="ARBA" id="ARBA00023002"/>
    </source>
</evidence>
<evidence type="ECO:0000256" key="6">
    <source>
        <dbReference type="PIRSR" id="PIRSR601519-1"/>
    </source>
</evidence>
<dbReference type="OrthoDB" id="9801481at2"/>
<feature type="domain" description="Ferritin-like diiron" evidence="8">
    <location>
        <begin position="1"/>
        <end position="146"/>
    </location>
</feature>
<dbReference type="PROSITE" id="PS50905">
    <property type="entry name" value="FERRITIN_LIKE"/>
    <property type="match status" value="1"/>
</dbReference>
<dbReference type="InterPro" id="IPR041719">
    <property type="entry name" value="Ferritin_prok"/>
</dbReference>
<reference evidence="9 10" key="1">
    <citation type="journal article" date="2013" name="Mar. Genomics">
        <title>Expression of sulfatases in Rhodopirellula baltica and the diversity of sulfatases in the genus Rhodopirellula.</title>
        <authorList>
            <person name="Wegner C.E."/>
            <person name="Richter-Heitmann T."/>
            <person name="Klindworth A."/>
            <person name="Klockow C."/>
            <person name="Richter M."/>
            <person name="Achstetter T."/>
            <person name="Glockner F.O."/>
            <person name="Harder J."/>
        </authorList>
    </citation>
    <scope>NUCLEOTIDE SEQUENCE [LARGE SCALE GENOMIC DNA]</scope>
    <source>
        <strain evidence="9 10">SM1</strain>
    </source>
</reference>
<feature type="binding site" evidence="6">
    <location>
        <position position="128"/>
    </location>
    <ligand>
        <name>Fe cation</name>
        <dbReference type="ChEBI" id="CHEBI:24875"/>
        <label>1</label>
    </ligand>
</feature>
<name>M5RVE3_9BACT</name>
<evidence type="ECO:0000313" key="10">
    <source>
        <dbReference type="Proteomes" id="UP000011991"/>
    </source>
</evidence>
<protein>
    <recommendedName>
        <fullName evidence="7">Ferritin</fullName>
        <ecNumber evidence="7">1.16.3.2</ecNumber>
    </recommendedName>
</protein>
<comment type="caution">
    <text evidence="9">The sequence shown here is derived from an EMBL/GenBank/DDBJ whole genome shotgun (WGS) entry which is preliminary data.</text>
</comment>
<evidence type="ECO:0000256" key="7">
    <source>
        <dbReference type="RuleBase" id="RU361145"/>
    </source>
</evidence>
<dbReference type="PANTHER" id="PTHR11431">
    <property type="entry name" value="FERRITIN"/>
    <property type="match status" value="1"/>
</dbReference>
<dbReference type="GO" id="GO:0006879">
    <property type="term" value="P:intracellular iron ion homeostasis"/>
    <property type="evidence" value="ECO:0007669"/>
    <property type="project" value="UniProtKB-KW"/>
</dbReference>
<dbReference type="Pfam" id="PF00210">
    <property type="entry name" value="Ferritin"/>
    <property type="match status" value="1"/>
</dbReference>
<accession>M5RVE3</accession>
<dbReference type="EMBL" id="ANOG01000538">
    <property type="protein sequence ID" value="EMI19357.1"/>
    <property type="molecule type" value="Genomic_DNA"/>
</dbReference>
<dbReference type="InterPro" id="IPR009078">
    <property type="entry name" value="Ferritin-like_SF"/>
</dbReference>
<dbReference type="PATRIC" id="fig|1265738.3.peg.3747"/>
<keyword evidence="7" id="KW-0963">Cytoplasm</keyword>
<dbReference type="InterPro" id="IPR009040">
    <property type="entry name" value="Ferritin-like_diiron"/>
</dbReference>
<dbReference type="GO" id="GO:0008198">
    <property type="term" value="F:ferrous iron binding"/>
    <property type="evidence" value="ECO:0007669"/>
    <property type="project" value="TreeGrafter"/>
</dbReference>
<dbReference type="PANTHER" id="PTHR11431:SF127">
    <property type="entry name" value="BACTERIAL NON-HEME FERRITIN"/>
    <property type="match status" value="1"/>
</dbReference>
<comment type="similarity">
    <text evidence="1 7">Belongs to the ferritin family. Prokaryotic subfamily.</text>
</comment>
<evidence type="ECO:0000259" key="8">
    <source>
        <dbReference type="PROSITE" id="PS50905"/>
    </source>
</evidence>
<dbReference type="InterPro" id="IPR012347">
    <property type="entry name" value="Ferritin-like"/>
</dbReference>
<comment type="subcellular location">
    <subcellularLocation>
        <location evidence="7">Cytoplasm</location>
    </subcellularLocation>
</comment>
<proteinExistence type="inferred from homology"/>
<evidence type="ECO:0000256" key="3">
    <source>
        <dbReference type="ARBA" id="ARBA00022723"/>
    </source>
</evidence>
<comment type="catalytic activity">
    <reaction evidence="7">
        <text>4 Fe(2+) + O2 + 6 H2O = 4 iron(III) oxide-hydroxide + 12 H(+)</text>
        <dbReference type="Rhea" id="RHEA:11972"/>
        <dbReference type="ChEBI" id="CHEBI:15377"/>
        <dbReference type="ChEBI" id="CHEBI:15378"/>
        <dbReference type="ChEBI" id="CHEBI:15379"/>
        <dbReference type="ChEBI" id="CHEBI:29033"/>
        <dbReference type="ChEBI" id="CHEBI:78619"/>
        <dbReference type="EC" id="1.16.3.2"/>
    </reaction>
</comment>
<dbReference type="EC" id="1.16.3.2" evidence="7"/>
<evidence type="ECO:0000256" key="5">
    <source>
        <dbReference type="ARBA" id="ARBA00023004"/>
    </source>
</evidence>